<feature type="domain" description="UPF0033" evidence="2">
    <location>
        <begin position="50"/>
        <end position="74"/>
    </location>
</feature>
<dbReference type="EMBL" id="CABPSA010000001">
    <property type="protein sequence ID" value="VVD81661.1"/>
    <property type="molecule type" value="Genomic_DNA"/>
</dbReference>
<dbReference type="PANTHER" id="PTHR33279:SF6">
    <property type="entry name" value="SULFUR CARRIER PROTEIN YEDF-RELATED"/>
    <property type="match status" value="1"/>
</dbReference>
<protein>
    <submittedName>
        <fullName evidence="3">Response regulator SirA</fullName>
    </submittedName>
</protein>
<dbReference type="Gene3D" id="3.30.110.40">
    <property type="entry name" value="TusA-like domain"/>
    <property type="match status" value="1"/>
</dbReference>
<accession>A0A5E4T2M6</accession>
<dbReference type="SUPFAM" id="SSF64307">
    <property type="entry name" value="SirA-like"/>
    <property type="match status" value="1"/>
</dbReference>
<evidence type="ECO:0000256" key="1">
    <source>
        <dbReference type="ARBA" id="ARBA00008984"/>
    </source>
</evidence>
<proteinExistence type="inferred from homology"/>
<evidence type="ECO:0000313" key="3">
    <source>
        <dbReference type="EMBL" id="VVD81661.1"/>
    </source>
</evidence>
<name>A0A5E4T2M6_9BURK</name>
<organism evidence="3 4">
    <name type="scientific">Pandoraea commovens</name>
    <dbReference type="NCBI Taxonomy" id="2508289"/>
    <lineage>
        <taxon>Bacteria</taxon>
        <taxon>Pseudomonadati</taxon>
        <taxon>Pseudomonadota</taxon>
        <taxon>Betaproteobacteria</taxon>
        <taxon>Burkholderiales</taxon>
        <taxon>Burkholderiaceae</taxon>
        <taxon>Pandoraea</taxon>
    </lineage>
</organism>
<sequence>MRRWADALKRASAGAFGDDYGRIAICGANSATDSNKTEERDMSMEFQKEVDASGLNCPLPILRAKKALAEMQSGEVLHIIATDPGSGRDFSAFAKQTGNELLDTREDGKTFHFWMRRR</sequence>
<dbReference type="AlphaFoldDB" id="A0A5E4T2M6"/>
<dbReference type="InterPro" id="IPR036868">
    <property type="entry name" value="TusA-like_sf"/>
</dbReference>
<reference evidence="3 4" key="1">
    <citation type="submission" date="2019-08" db="EMBL/GenBank/DDBJ databases">
        <authorList>
            <person name="Peeters C."/>
        </authorList>
    </citation>
    <scope>NUCLEOTIDE SEQUENCE [LARGE SCALE GENOMIC DNA]</scope>
    <source>
        <strain evidence="3 4">LMG 31010</strain>
    </source>
</reference>
<dbReference type="PROSITE" id="PS01148">
    <property type="entry name" value="UPF0033"/>
    <property type="match status" value="1"/>
</dbReference>
<dbReference type="PANTHER" id="PTHR33279">
    <property type="entry name" value="SULFUR CARRIER PROTEIN YEDF-RELATED"/>
    <property type="match status" value="1"/>
</dbReference>
<dbReference type="Proteomes" id="UP000343335">
    <property type="component" value="Unassembled WGS sequence"/>
</dbReference>
<dbReference type="Pfam" id="PF01206">
    <property type="entry name" value="TusA"/>
    <property type="match status" value="1"/>
</dbReference>
<gene>
    <name evidence="3" type="ORF">PCO31010_01181</name>
</gene>
<comment type="similarity">
    <text evidence="1">Belongs to the sulfur carrier protein TusA family.</text>
</comment>
<dbReference type="CDD" id="cd00291">
    <property type="entry name" value="SirA_YedF_YeeD"/>
    <property type="match status" value="1"/>
</dbReference>
<evidence type="ECO:0000313" key="4">
    <source>
        <dbReference type="Proteomes" id="UP000343335"/>
    </source>
</evidence>
<dbReference type="InterPro" id="IPR001455">
    <property type="entry name" value="TusA-like"/>
</dbReference>
<evidence type="ECO:0000259" key="2">
    <source>
        <dbReference type="PROSITE" id="PS01148"/>
    </source>
</evidence>